<feature type="region of interest" description="Disordered" evidence="2">
    <location>
        <begin position="276"/>
        <end position="295"/>
    </location>
</feature>
<dbReference type="AlphaFoldDB" id="A0A547PBW4"/>
<dbReference type="PANTHER" id="PTHR43187">
    <property type="entry name" value="GLUTAMINE AMIDOTRANSFERASE DUG3-RELATED"/>
    <property type="match status" value="1"/>
</dbReference>
<dbReference type="Pfam" id="PF13230">
    <property type="entry name" value="GATase_4"/>
    <property type="match status" value="1"/>
</dbReference>
<feature type="domain" description="Glutamine amidotransferase type-2" evidence="3">
    <location>
        <begin position="2"/>
        <end position="269"/>
    </location>
</feature>
<dbReference type="Gene3D" id="3.60.20.10">
    <property type="entry name" value="Glutamine Phosphoribosylpyrophosphate, subunit 1, domain 1"/>
    <property type="match status" value="1"/>
</dbReference>
<dbReference type="PROSITE" id="PS51278">
    <property type="entry name" value="GATASE_TYPE_2"/>
    <property type="match status" value="1"/>
</dbReference>
<dbReference type="InterPro" id="IPR052373">
    <property type="entry name" value="Gamma-glu_amide_hydrolase"/>
</dbReference>
<feature type="compositionally biased region" description="Basic and acidic residues" evidence="2">
    <location>
        <begin position="278"/>
        <end position="288"/>
    </location>
</feature>
<accession>A0A547PBW4</accession>
<dbReference type="OrthoDB" id="9804310at2"/>
<dbReference type="EMBL" id="VHJK01000001">
    <property type="protein sequence ID" value="TRD11630.1"/>
    <property type="molecule type" value="Genomic_DNA"/>
</dbReference>
<dbReference type="GO" id="GO:0016740">
    <property type="term" value="F:transferase activity"/>
    <property type="evidence" value="ECO:0007669"/>
    <property type="project" value="UniProtKB-KW"/>
</dbReference>
<proteinExistence type="predicted"/>
<keyword evidence="5" id="KW-1185">Reference proteome</keyword>
<dbReference type="InterPro" id="IPR029055">
    <property type="entry name" value="Ntn_hydrolases_N"/>
</dbReference>
<keyword evidence="1 4" id="KW-0315">Glutamine amidotransferase</keyword>
<dbReference type="InterPro" id="IPR026869">
    <property type="entry name" value="EgtC-like"/>
</dbReference>
<sequence length="295" mass="33403">MCRLYGFFATEPTKVECTLVHAQNALMVQSQSDSSGKSHANGWGVATFEGEGPHIEKQAWAAFRGAHFQQAAARIYSRQVLAHVRRATVGEPDIANTHPFKDGGWAFAHNGTIPNFEQLRPLLLAEIPTDRRGLIKGETDSEHMFQLVRARQLAHPERPAFDCVRESVQWIVERSLEIDPEARIGLNIIMTDGNELIGTRLGRPLQFVERDGIHDCEICGFPHVHHNPRENYRAIILASEPISHEHWRELPDESIYRIGSDCRIAWEAIKPRLKSGRRVNDHHEREDSACSPPSH</sequence>
<evidence type="ECO:0000259" key="3">
    <source>
        <dbReference type="PROSITE" id="PS51278"/>
    </source>
</evidence>
<gene>
    <name evidence="4" type="ORF">FGU71_06965</name>
</gene>
<evidence type="ECO:0000313" key="5">
    <source>
        <dbReference type="Proteomes" id="UP000316343"/>
    </source>
</evidence>
<dbReference type="InterPro" id="IPR017932">
    <property type="entry name" value="GATase_2_dom"/>
</dbReference>
<organism evidence="4 5">
    <name type="scientific">Erythrobacter insulae</name>
    <dbReference type="NCBI Taxonomy" id="2584124"/>
    <lineage>
        <taxon>Bacteria</taxon>
        <taxon>Pseudomonadati</taxon>
        <taxon>Pseudomonadota</taxon>
        <taxon>Alphaproteobacteria</taxon>
        <taxon>Sphingomonadales</taxon>
        <taxon>Erythrobacteraceae</taxon>
        <taxon>Erythrobacter/Porphyrobacter group</taxon>
        <taxon>Erythrobacter</taxon>
    </lineage>
</organism>
<protein>
    <submittedName>
        <fullName evidence="4">Class II glutamine amidotransferase</fullName>
    </submittedName>
</protein>
<dbReference type="SUPFAM" id="SSF56235">
    <property type="entry name" value="N-terminal nucleophile aminohydrolases (Ntn hydrolases)"/>
    <property type="match status" value="1"/>
</dbReference>
<comment type="caution">
    <text evidence="4">The sequence shown here is derived from an EMBL/GenBank/DDBJ whole genome shotgun (WGS) entry which is preliminary data.</text>
</comment>
<dbReference type="PANTHER" id="PTHR43187:SF1">
    <property type="entry name" value="GLUTAMINE AMIDOTRANSFERASE DUG3-RELATED"/>
    <property type="match status" value="1"/>
</dbReference>
<keyword evidence="4" id="KW-0808">Transferase</keyword>
<evidence type="ECO:0000313" key="4">
    <source>
        <dbReference type="EMBL" id="TRD11630.1"/>
    </source>
</evidence>
<name>A0A547PBW4_9SPHN</name>
<reference evidence="4 5" key="1">
    <citation type="submission" date="2019-06" db="EMBL/GenBank/DDBJ databases">
        <title>Erythrobacter insulae sp. nov., isolated from a tidal flat.</title>
        <authorList>
            <person name="Yoon J.-H."/>
        </authorList>
    </citation>
    <scope>NUCLEOTIDE SEQUENCE [LARGE SCALE GENOMIC DNA]</scope>
    <source>
        <strain evidence="4 5">JBTF-M21</strain>
    </source>
</reference>
<evidence type="ECO:0000256" key="1">
    <source>
        <dbReference type="ARBA" id="ARBA00022962"/>
    </source>
</evidence>
<dbReference type="CDD" id="cd01908">
    <property type="entry name" value="YafJ"/>
    <property type="match status" value="1"/>
</dbReference>
<dbReference type="Proteomes" id="UP000316343">
    <property type="component" value="Unassembled WGS sequence"/>
</dbReference>
<evidence type="ECO:0000256" key="2">
    <source>
        <dbReference type="SAM" id="MobiDB-lite"/>
    </source>
</evidence>